<dbReference type="Gene3D" id="1.10.10.10">
    <property type="entry name" value="Winged helix-like DNA-binding domain superfamily/Winged helix DNA-binding domain"/>
    <property type="match status" value="1"/>
</dbReference>
<dbReference type="Pfam" id="PF00392">
    <property type="entry name" value="GntR"/>
    <property type="match status" value="1"/>
</dbReference>
<proteinExistence type="predicted"/>
<comment type="caution">
    <text evidence="5">The sequence shown here is derived from an EMBL/GenBank/DDBJ whole genome shotgun (WGS) entry which is preliminary data.</text>
</comment>
<name>A0ABU4HWL0_9ACTN</name>
<dbReference type="EMBL" id="JAWSTH010000073">
    <property type="protein sequence ID" value="MDW5597067.1"/>
    <property type="molecule type" value="Genomic_DNA"/>
</dbReference>
<dbReference type="SUPFAM" id="SSF46785">
    <property type="entry name" value="Winged helix' DNA-binding domain"/>
    <property type="match status" value="1"/>
</dbReference>
<dbReference type="InterPro" id="IPR036388">
    <property type="entry name" value="WH-like_DNA-bd_sf"/>
</dbReference>
<evidence type="ECO:0000313" key="5">
    <source>
        <dbReference type="EMBL" id="MDW5597067.1"/>
    </source>
</evidence>
<evidence type="ECO:0000256" key="1">
    <source>
        <dbReference type="ARBA" id="ARBA00023015"/>
    </source>
</evidence>
<feature type="domain" description="HTH gntR-type" evidence="4">
    <location>
        <begin position="14"/>
        <end position="81"/>
    </location>
</feature>
<keyword evidence="3" id="KW-0804">Transcription</keyword>
<evidence type="ECO:0000256" key="2">
    <source>
        <dbReference type="ARBA" id="ARBA00023125"/>
    </source>
</evidence>
<keyword evidence="1" id="KW-0805">Transcription regulation</keyword>
<dbReference type="InterPro" id="IPR000524">
    <property type="entry name" value="Tscrpt_reg_HTH_GntR"/>
</dbReference>
<evidence type="ECO:0000259" key="4">
    <source>
        <dbReference type="PROSITE" id="PS50949"/>
    </source>
</evidence>
<dbReference type="Gene3D" id="1.20.120.530">
    <property type="entry name" value="GntR ligand-binding domain-like"/>
    <property type="match status" value="1"/>
</dbReference>
<dbReference type="InterPro" id="IPR011711">
    <property type="entry name" value="GntR_C"/>
</dbReference>
<keyword evidence="6" id="KW-1185">Reference proteome</keyword>
<gene>
    <name evidence="5" type="ORF">R7226_22155</name>
</gene>
<dbReference type="RefSeq" id="WP_318599510.1">
    <property type="nucleotide sequence ID" value="NZ_JAWSTH010000073.1"/>
</dbReference>
<evidence type="ECO:0000256" key="3">
    <source>
        <dbReference type="ARBA" id="ARBA00023163"/>
    </source>
</evidence>
<dbReference type="Pfam" id="PF07729">
    <property type="entry name" value="FCD"/>
    <property type="match status" value="1"/>
</dbReference>
<dbReference type="PANTHER" id="PTHR43537">
    <property type="entry name" value="TRANSCRIPTIONAL REGULATOR, GNTR FAMILY"/>
    <property type="match status" value="1"/>
</dbReference>
<reference evidence="6" key="1">
    <citation type="submission" date="2023-07" db="EMBL/GenBank/DDBJ databases">
        <title>Conexibacter stalactiti sp. nov., isolated from stalactites in a lava cave and emended description of the genus Conexibacter.</title>
        <authorList>
            <person name="Lee S.D."/>
        </authorList>
    </citation>
    <scope>NUCLEOTIDE SEQUENCE [LARGE SCALE GENOMIC DNA]</scope>
    <source>
        <strain evidence="6">KCTC 39840</strain>
    </source>
</reference>
<dbReference type="SMART" id="SM00345">
    <property type="entry name" value="HTH_GNTR"/>
    <property type="match status" value="1"/>
</dbReference>
<dbReference type="PANTHER" id="PTHR43537:SF49">
    <property type="entry name" value="TRANSCRIPTIONAL REGULATORY PROTEIN"/>
    <property type="match status" value="1"/>
</dbReference>
<organism evidence="5 6">
    <name type="scientific">Conexibacter stalactiti</name>
    <dbReference type="NCBI Taxonomy" id="1940611"/>
    <lineage>
        <taxon>Bacteria</taxon>
        <taxon>Bacillati</taxon>
        <taxon>Actinomycetota</taxon>
        <taxon>Thermoleophilia</taxon>
        <taxon>Solirubrobacterales</taxon>
        <taxon>Conexibacteraceae</taxon>
        <taxon>Conexibacter</taxon>
    </lineage>
</organism>
<dbReference type="InterPro" id="IPR008920">
    <property type="entry name" value="TF_FadR/GntR_C"/>
</dbReference>
<keyword evidence="2" id="KW-0238">DNA-binding</keyword>
<dbReference type="PROSITE" id="PS50949">
    <property type="entry name" value="HTH_GNTR"/>
    <property type="match status" value="1"/>
</dbReference>
<protein>
    <submittedName>
        <fullName evidence="5">GntR family transcriptional regulator</fullName>
    </submittedName>
</protein>
<accession>A0ABU4HWL0</accession>
<dbReference type="Proteomes" id="UP001284601">
    <property type="component" value="Unassembled WGS sequence"/>
</dbReference>
<dbReference type="InterPro" id="IPR036390">
    <property type="entry name" value="WH_DNA-bd_sf"/>
</dbReference>
<evidence type="ECO:0000313" key="6">
    <source>
        <dbReference type="Proteomes" id="UP001284601"/>
    </source>
</evidence>
<sequence>MSRTQDVLAATSEGALSEYLAEEIHRRILTGDIRVGSWLRQDTLAAEFNVSRTPVREAVRALGGRGVLEIIPRRGALVIGSTPRDIRENYEVRAELEGFAAELAAERIQTAQLTALRAAVDDFDGIVAAAAAPDAADRDGELESRWTDANERFHATLLEAADNAHLAASVRESRRRLPHNTTFAALSGSQRQLTINAADHRAILEAIEASDGEKARRLARQHLLRAADLVTRRFERELEVQRRAR</sequence>
<dbReference type="SUPFAM" id="SSF48008">
    <property type="entry name" value="GntR ligand-binding domain-like"/>
    <property type="match status" value="1"/>
</dbReference>
<dbReference type="SMART" id="SM00895">
    <property type="entry name" value="FCD"/>
    <property type="match status" value="1"/>
</dbReference>